<dbReference type="AlphaFoldDB" id="A0A7N0TC05"/>
<dbReference type="GO" id="GO:0000118">
    <property type="term" value="C:histone deacetylase complex"/>
    <property type="evidence" value="ECO:0007669"/>
    <property type="project" value="TreeGrafter"/>
</dbReference>
<dbReference type="EC" id="3.5.1.98" evidence="4"/>
<dbReference type="GO" id="GO:0040029">
    <property type="term" value="P:epigenetic regulation of gene expression"/>
    <property type="evidence" value="ECO:0007669"/>
    <property type="project" value="TreeGrafter"/>
</dbReference>
<dbReference type="InterPro" id="IPR023696">
    <property type="entry name" value="Ureohydrolase_dom_sf"/>
</dbReference>
<dbReference type="FunFam" id="3.40.800.20:FF:000014">
    <property type="entry name" value="Histone deacetylase 15"/>
    <property type="match status" value="1"/>
</dbReference>
<dbReference type="SUPFAM" id="SSF52768">
    <property type="entry name" value="Arginase/deacetylase"/>
    <property type="match status" value="1"/>
</dbReference>
<dbReference type="EnsemblPlants" id="Kaladp0032s0118.2.v1.1">
    <property type="protein sequence ID" value="Kaladp0032s0118.2.v1.1"/>
    <property type="gene ID" value="Kaladp0032s0118.v1.1"/>
</dbReference>
<evidence type="ECO:0000256" key="9">
    <source>
        <dbReference type="ARBA" id="ARBA00022853"/>
    </source>
</evidence>
<evidence type="ECO:0000259" key="14">
    <source>
        <dbReference type="Pfam" id="PF00850"/>
    </source>
</evidence>
<evidence type="ECO:0000256" key="10">
    <source>
        <dbReference type="ARBA" id="ARBA00023015"/>
    </source>
</evidence>
<dbReference type="PANTHER" id="PTHR10625:SF25">
    <property type="entry name" value="HISTONE DEACETYLASE 18-RELATED"/>
    <property type="match status" value="1"/>
</dbReference>
<evidence type="ECO:0000256" key="1">
    <source>
        <dbReference type="ARBA" id="ARBA00001947"/>
    </source>
</evidence>
<keyword evidence="6" id="KW-0479">Metal-binding</keyword>
<comment type="catalytic activity">
    <reaction evidence="13">
        <text>N(6)-acetyl-L-lysyl-[histone] + H2O = L-lysyl-[histone] + acetate</text>
        <dbReference type="Rhea" id="RHEA:58196"/>
        <dbReference type="Rhea" id="RHEA-COMP:9845"/>
        <dbReference type="Rhea" id="RHEA-COMP:11338"/>
        <dbReference type="ChEBI" id="CHEBI:15377"/>
        <dbReference type="ChEBI" id="CHEBI:29969"/>
        <dbReference type="ChEBI" id="CHEBI:30089"/>
        <dbReference type="ChEBI" id="CHEBI:61930"/>
        <dbReference type="EC" id="3.5.1.98"/>
    </reaction>
    <physiologicalReaction direction="left-to-right" evidence="13">
        <dbReference type="Rhea" id="RHEA:58197"/>
    </physiologicalReaction>
</comment>
<evidence type="ECO:0000313" key="15">
    <source>
        <dbReference type="EnsemblPlants" id="Kaladp0032s0118.3.v1.1"/>
    </source>
</evidence>
<sequence length="655" mass="72438">MAEEAKGDRKVGLVYDDRMCKHFNTDGEHHPENPDRVRTIWNALQSAGVSQRCVMLNAKEAEDEFIELVHSKNHIKLVHSIGSLRTDSQRRKIESKFNSIYLNEGSTEAAYLAAGSVLAAAQTVASGELESAFAIVRPPGHHAEKNEPMGFCLYNNVAIAASFLLEKRPELGVKKILIVDWDVHHGNGTQKMFWKDSRVLFFSVHRHEFGSFYPANDDGNFDMVGEGPGAGYNINVPWENGRCGDSDYLAVWDHILLPVARDYNPDLIIVSAGFDAAVGDPLGGCRLTPYGYSVLLAKLLDLADGKIVMALEGGYNLKSTASSVLSCVKVLLERKPIAGSIEAYPFESTWRVIKAVRRQLCQFWPTLADDLPTNLTSSAAGLVAKAWSSDSGSENDESVETPLQQNISQLDHEDILVPLSNLTLNGNHPEKLPSVSTAWRSELSKVEVWYAAFGSNMYKPRFLCYIKGGQVEGMKRACYGSVDCSSPKEVLWKAVPHRLFFGRESTITWGPGGVAFLNPQSSSEDSTHVCLYRITLEQFNDVLFQENCLKPATVESPLVSLDDFDYIIKNKSIFVERLQGGWYHTVLHLGQESGIPILTMTCSTSDVESFKAGRHPVRPPPKEYTNVLVRGLVEGKQLSEEEAVAIIQDAASRPL</sequence>
<dbReference type="InterPro" id="IPR000286">
    <property type="entry name" value="HDACs"/>
</dbReference>
<protein>
    <recommendedName>
        <fullName evidence="4">histone deacetylase</fullName>
        <ecNumber evidence="4">3.5.1.98</ecNumber>
    </recommendedName>
</protein>
<dbReference type="Gramene" id="Kaladp0032s0118.1.v1.1">
    <property type="protein sequence ID" value="Kaladp0032s0118.1.v1.1"/>
    <property type="gene ID" value="Kaladp0032s0118.v1.1"/>
</dbReference>
<evidence type="ECO:0000256" key="11">
    <source>
        <dbReference type="ARBA" id="ARBA00023163"/>
    </source>
</evidence>
<dbReference type="EnsemblPlants" id="Kaladp0032s0118.3.v1.1">
    <property type="protein sequence ID" value="Kaladp0032s0118.3.v1.1"/>
    <property type="gene ID" value="Kaladp0032s0118.v1.1"/>
</dbReference>
<keyword evidence="5" id="KW-0678">Repressor</keyword>
<dbReference type="Gramene" id="Kaladp0032s0118.2.v1.1">
    <property type="protein sequence ID" value="Kaladp0032s0118.2.v1.1"/>
    <property type="gene ID" value="Kaladp0032s0118.v1.1"/>
</dbReference>
<keyword evidence="16" id="KW-1185">Reference proteome</keyword>
<feature type="domain" description="Histone deacetylase" evidence="14">
    <location>
        <begin position="30"/>
        <end position="331"/>
    </location>
</feature>
<dbReference type="GO" id="GO:0050793">
    <property type="term" value="P:regulation of developmental process"/>
    <property type="evidence" value="ECO:0007669"/>
    <property type="project" value="UniProtKB-ARBA"/>
</dbReference>
<name>A0A7N0TC05_KALFE</name>
<keyword evidence="9" id="KW-0156">Chromatin regulator</keyword>
<evidence type="ECO:0000256" key="6">
    <source>
        <dbReference type="ARBA" id="ARBA00022723"/>
    </source>
</evidence>
<comment type="cofactor">
    <cofactor evidence="1">
        <name>Zn(2+)</name>
        <dbReference type="ChEBI" id="CHEBI:29105"/>
    </cofactor>
</comment>
<dbReference type="InterPro" id="IPR037138">
    <property type="entry name" value="His_deacetylse_dom_sf"/>
</dbReference>
<dbReference type="OMA" id="HNEAMGF"/>
<dbReference type="Gene3D" id="3.10.490.10">
    <property type="entry name" value="Gamma-glutamyl cyclotransferase-like"/>
    <property type="match status" value="1"/>
</dbReference>
<dbReference type="GO" id="GO:0005737">
    <property type="term" value="C:cytoplasm"/>
    <property type="evidence" value="ECO:0007669"/>
    <property type="project" value="UniProtKB-ARBA"/>
</dbReference>
<dbReference type="InterPro" id="IPR023801">
    <property type="entry name" value="His_deacetylse_dom"/>
</dbReference>
<keyword evidence="11" id="KW-0804">Transcription</keyword>
<dbReference type="GO" id="GO:0141221">
    <property type="term" value="F:histone deacetylase activity, hydrolytic mechanism"/>
    <property type="evidence" value="ECO:0007669"/>
    <property type="project" value="UniProtKB-EC"/>
</dbReference>
<keyword evidence="10" id="KW-0805">Transcription regulation</keyword>
<evidence type="ECO:0000256" key="7">
    <source>
        <dbReference type="ARBA" id="ARBA00022801"/>
    </source>
</evidence>
<evidence type="ECO:0000256" key="4">
    <source>
        <dbReference type="ARBA" id="ARBA00012111"/>
    </source>
</evidence>
<keyword evidence="12" id="KW-0539">Nucleus</keyword>
<dbReference type="Gramene" id="Kaladp0032s0118.3.v1.1">
    <property type="protein sequence ID" value="Kaladp0032s0118.3.v1.1"/>
    <property type="gene ID" value="Kaladp0032s0118.v1.1"/>
</dbReference>
<dbReference type="Pfam" id="PF00850">
    <property type="entry name" value="Hist_deacetyl"/>
    <property type="match status" value="1"/>
</dbReference>
<proteinExistence type="inferred from homology"/>
<evidence type="ECO:0000256" key="2">
    <source>
        <dbReference type="ARBA" id="ARBA00004123"/>
    </source>
</evidence>
<comment type="subcellular location">
    <subcellularLocation>
        <location evidence="2">Nucleus</location>
    </subcellularLocation>
</comment>
<evidence type="ECO:0000256" key="8">
    <source>
        <dbReference type="ARBA" id="ARBA00022833"/>
    </source>
</evidence>
<dbReference type="EnsemblPlants" id="Kaladp0032s0118.1.v1.1">
    <property type="protein sequence ID" value="Kaladp0032s0118.1.v1.1"/>
    <property type="gene ID" value="Kaladp0032s0118.v1.1"/>
</dbReference>
<dbReference type="GO" id="GO:0046872">
    <property type="term" value="F:metal ion binding"/>
    <property type="evidence" value="ECO:0007669"/>
    <property type="project" value="UniProtKB-KW"/>
</dbReference>
<evidence type="ECO:0000313" key="16">
    <source>
        <dbReference type="Proteomes" id="UP000594263"/>
    </source>
</evidence>
<comment type="similarity">
    <text evidence="3">Belongs to the histone deacetylase family. HD type 2 subfamily.</text>
</comment>
<dbReference type="Gene3D" id="3.40.800.20">
    <property type="entry name" value="Histone deacetylase domain"/>
    <property type="match status" value="1"/>
</dbReference>
<evidence type="ECO:0000256" key="3">
    <source>
        <dbReference type="ARBA" id="ARBA00007738"/>
    </source>
</evidence>
<keyword evidence="7" id="KW-0378">Hydrolase</keyword>
<reference evidence="15" key="1">
    <citation type="submission" date="2021-01" db="UniProtKB">
        <authorList>
            <consortium name="EnsemblPlants"/>
        </authorList>
    </citation>
    <scope>IDENTIFICATION</scope>
</reference>
<accession>A0A7N0TC05</accession>
<evidence type="ECO:0000256" key="13">
    <source>
        <dbReference type="ARBA" id="ARBA00049416"/>
    </source>
</evidence>
<organism evidence="15 16">
    <name type="scientific">Kalanchoe fedtschenkoi</name>
    <name type="common">Lavender scallops</name>
    <name type="synonym">South American air plant</name>
    <dbReference type="NCBI Taxonomy" id="63787"/>
    <lineage>
        <taxon>Eukaryota</taxon>
        <taxon>Viridiplantae</taxon>
        <taxon>Streptophyta</taxon>
        <taxon>Embryophyta</taxon>
        <taxon>Tracheophyta</taxon>
        <taxon>Spermatophyta</taxon>
        <taxon>Magnoliopsida</taxon>
        <taxon>eudicotyledons</taxon>
        <taxon>Gunneridae</taxon>
        <taxon>Pentapetalae</taxon>
        <taxon>Saxifragales</taxon>
        <taxon>Crassulaceae</taxon>
        <taxon>Kalanchoe</taxon>
    </lineage>
</organism>
<dbReference type="PRINTS" id="PR01270">
    <property type="entry name" value="HDASUPER"/>
</dbReference>
<evidence type="ECO:0000256" key="5">
    <source>
        <dbReference type="ARBA" id="ARBA00022491"/>
    </source>
</evidence>
<dbReference type="PANTHER" id="PTHR10625">
    <property type="entry name" value="HISTONE DEACETYLASE HDAC1-RELATED"/>
    <property type="match status" value="1"/>
</dbReference>
<keyword evidence="8" id="KW-0862">Zinc</keyword>
<evidence type="ECO:0000256" key="12">
    <source>
        <dbReference type="ARBA" id="ARBA00023242"/>
    </source>
</evidence>
<dbReference type="Proteomes" id="UP000594263">
    <property type="component" value="Unplaced"/>
</dbReference>